<keyword evidence="1" id="KW-0472">Membrane</keyword>
<dbReference type="STRING" id="405436.SAMN05444365_101585"/>
<proteinExistence type="predicted"/>
<evidence type="ECO:0000313" key="3">
    <source>
        <dbReference type="Proteomes" id="UP000242415"/>
    </source>
</evidence>
<dbReference type="AlphaFoldDB" id="A0A1H3GWA9"/>
<keyword evidence="1" id="KW-0812">Transmembrane</keyword>
<keyword evidence="3" id="KW-1185">Reference proteome</keyword>
<feature type="transmembrane region" description="Helical" evidence="1">
    <location>
        <begin position="67"/>
        <end position="100"/>
    </location>
</feature>
<dbReference type="EMBL" id="FNPH01000001">
    <property type="protein sequence ID" value="SDY07531.1"/>
    <property type="molecule type" value="Genomic_DNA"/>
</dbReference>
<sequence>MPPTRGFRHKLHRMVSAAPLFYQDVRLVIDLALLVFAVVVEGVAFVHCLTQRSDAFPAIGTLPKGGWLLILGLCLLLTLVGGFGATSIFGLIGIAAALIYLLDVRIGLRDLTDGKGFW</sequence>
<dbReference type="Pfam" id="PF10724">
    <property type="entry name" value="DUF2516"/>
    <property type="match status" value="1"/>
</dbReference>
<evidence type="ECO:0008006" key="4">
    <source>
        <dbReference type="Google" id="ProtNLM"/>
    </source>
</evidence>
<protein>
    <recommendedName>
        <fullName evidence="4">DUF2516 domain-containing protein</fullName>
    </recommendedName>
</protein>
<name>A0A1H3GWA9_9ACTN</name>
<evidence type="ECO:0000256" key="1">
    <source>
        <dbReference type="SAM" id="Phobius"/>
    </source>
</evidence>
<gene>
    <name evidence="2" type="ORF">SAMN05444365_101585</name>
</gene>
<dbReference type="Proteomes" id="UP000242415">
    <property type="component" value="Unassembled WGS sequence"/>
</dbReference>
<feature type="transmembrane region" description="Helical" evidence="1">
    <location>
        <begin position="27"/>
        <end position="47"/>
    </location>
</feature>
<reference evidence="3" key="1">
    <citation type="submission" date="2016-10" db="EMBL/GenBank/DDBJ databases">
        <authorList>
            <person name="Varghese N."/>
            <person name="Submissions S."/>
        </authorList>
    </citation>
    <scope>NUCLEOTIDE SEQUENCE [LARGE SCALE GENOMIC DNA]</scope>
    <source>
        <strain evidence="3">DSM 45245</strain>
    </source>
</reference>
<accession>A0A1H3GWA9</accession>
<organism evidence="2 3">
    <name type="scientific">Micromonospora pattaloongensis</name>
    <dbReference type="NCBI Taxonomy" id="405436"/>
    <lineage>
        <taxon>Bacteria</taxon>
        <taxon>Bacillati</taxon>
        <taxon>Actinomycetota</taxon>
        <taxon>Actinomycetes</taxon>
        <taxon>Micromonosporales</taxon>
        <taxon>Micromonosporaceae</taxon>
        <taxon>Micromonospora</taxon>
    </lineage>
</organism>
<dbReference type="InterPro" id="IPR019662">
    <property type="entry name" value="DUF2516"/>
</dbReference>
<keyword evidence="1" id="KW-1133">Transmembrane helix</keyword>
<evidence type="ECO:0000313" key="2">
    <source>
        <dbReference type="EMBL" id="SDY07531.1"/>
    </source>
</evidence>